<dbReference type="Gene3D" id="3.30.300.30">
    <property type="match status" value="1"/>
</dbReference>
<comment type="caution">
    <text evidence="4">The sequence shown here is derived from an EMBL/GenBank/DDBJ whole genome shotgun (WGS) entry which is preliminary data.</text>
</comment>
<dbReference type="PANTHER" id="PTHR43201:SF5">
    <property type="entry name" value="MEDIUM-CHAIN ACYL-COA LIGASE ACSF2, MITOCHONDRIAL"/>
    <property type="match status" value="1"/>
</dbReference>
<protein>
    <submittedName>
        <fullName evidence="4">AMP-binding protein</fullName>
    </submittedName>
</protein>
<dbReference type="InterPro" id="IPR042099">
    <property type="entry name" value="ANL_N_sf"/>
</dbReference>
<proteinExistence type="inferred from homology"/>
<dbReference type="Proteomes" id="UP000603141">
    <property type="component" value="Unassembled WGS sequence"/>
</dbReference>
<accession>A0A934SD22</accession>
<dbReference type="SUPFAM" id="SSF56801">
    <property type="entry name" value="Acetyl-CoA synthetase-like"/>
    <property type="match status" value="1"/>
</dbReference>
<reference evidence="4" key="1">
    <citation type="submission" date="2021-01" db="EMBL/GenBank/DDBJ databases">
        <title>Modified the classification status of verrucomicrobia.</title>
        <authorList>
            <person name="Feng X."/>
        </authorList>
    </citation>
    <scope>NUCLEOTIDE SEQUENCE</scope>
    <source>
        <strain evidence="4">KCTC 22041</strain>
    </source>
</reference>
<dbReference type="RefSeq" id="WP_200272526.1">
    <property type="nucleotide sequence ID" value="NZ_JAENIJ010000030.1"/>
</dbReference>
<comment type="similarity">
    <text evidence="1">Belongs to the ATP-dependent AMP-binding enzyme family.</text>
</comment>
<dbReference type="InterPro" id="IPR000873">
    <property type="entry name" value="AMP-dep_synth/lig_dom"/>
</dbReference>
<keyword evidence="5" id="KW-1185">Reference proteome</keyword>
<evidence type="ECO:0000256" key="2">
    <source>
        <dbReference type="ARBA" id="ARBA00022598"/>
    </source>
</evidence>
<sequence>MLYFRWLETCRLHASRPAVYDGAEVVTFGELAKRVEARPHSGSRVIARSGGVGFFVDLISGWRDGSMVIPIEKDAPEPKLNSDPPAETCLVKYTPGASGIPRGIFFNDAQLIADGDRLVREMGLSVEVPNLAVISLAHSYGFSNIVLPLILHGVPVVLAPVPFPRVVEEICANHAALAVPSVPSIWRAWHRAKILKSLPIRLAVSAGAPLSLDLEAQVYETSGIKIRNFYGTSECGAISFDRSELPRVDASDVGRVMAGVSVSIGRDGRLQVQSDAVAIGYDESRRDDLLGAGCYLTRDVGFVDEREILQLVGTVGGAINVAGRKVSPAKVEAALMATGLVRRARVFGIPSADRERNEEISALVEMNDGERLERLKSSLSERLETWELPRHWRAGAELWALGLAELRDAFRFPSA</sequence>
<dbReference type="PANTHER" id="PTHR43201">
    <property type="entry name" value="ACYL-COA SYNTHETASE"/>
    <property type="match status" value="1"/>
</dbReference>
<evidence type="ECO:0000259" key="3">
    <source>
        <dbReference type="Pfam" id="PF00501"/>
    </source>
</evidence>
<dbReference type="InterPro" id="IPR045851">
    <property type="entry name" value="AMP-bd_C_sf"/>
</dbReference>
<gene>
    <name evidence="4" type="ORF">JIN85_15900</name>
</gene>
<dbReference type="Gene3D" id="3.40.50.12780">
    <property type="entry name" value="N-terminal domain of ligase-like"/>
    <property type="match status" value="1"/>
</dbReference>
<feature type="domain" description="AMP-dependent synthetase/ligase" evidence="3">
    <location>
        <begin position="78"/>
        <end position="268"/>
    </location>
</feature>
<dbReference type="AlphaFoldDB" id="A0A934SD22"/>
<keyword evidence="2" id="KW-0436">Ligase</keyword>
<dbReference type="Pfam" id="PF00501">
    <property type="entry name" value="AMP-binding"/>
    <property type="match status" value="1"/>
</dbReference>
<name>A0A934SD22_9BACT</name>
<evidence type="ECO:0000256" key="1">
    <source>
        <dbReference type="ARBA" id="ARBA00006432"/>
    </source>
</evidence>
<dbReference type="EMBL" id="JAENIJ010000030">
    <property type="protein sequence ID" value="MBK1883902.1"/>
    <property type="molecule type" value="Genomic_DNA"/>
</dbReference>
<evidence type="ECO:0000313" key="5">
    <source>
        <dbReference type="Proteomes" id="UP000603141"/>
    </source>
</evidence>
<dbReference type="GO" id="GO:0006631">
    <property type="term" value="P:fatty acid metabolic process"/>
    <property type="evidence" value="ECO:0007669"/>
    <property type="project" value="TreeGrafter"/>
</dbReference>
<organism evidence="4 5">
    <name type="scientific">Luteolibacter pohnpeiensis</name>
    <dbReference type="NCBI Taxonomy" id="454153"/>
    <lineage>
        <taxon>Bacteria</taxon>
        <taxon>Pseudomonadati</taxon>
        <taxon>Verrucomicrobiota</taxon>
        <taxon>Verrucomicrobiia</taxon>
        <taxon>Verrucomicrobiales</taxon>
        <taxon>Verrucomicrobiaceae</taxon>
        <taxon>Luteolibacter</taxon>
    </lineage>
</organism>
<evidence type="ECO:0000313" key="4">
    <source>
        <dbReference type="EMBL" id="MBK1883902.1"/>
    </source>
</evidence>
<dbReference type="GO" id="GO:0031956">
    <property type="term" value="F:medium-chain fatty acid-CoA ligase activity"/>
    <property type="evidence" value="ECO:0007669"/>
    <property type="project" value="TreeGrafter"/>
</dbReference>